<dbReference type="Gramene" id="Pp3c8_6040V3.1">
    <property type="protein sequence ID" value="Pp3c8_6040V3.1"/>
    <property type="gene ID" value="Pp3c8_6040"/>
</dbReference>
<dbReference type="RefSeq" id="XP_024383611.1">
    <property type="nucleotide sequence ID" value="XM_024527843.2"/>
</dbReference>
<accession>A0A2K1K6B1</accession>
<dbReference type="RefSeq" id="XP_024383615.1">
    <property type="nucleotide sequence ID" value="XM_024527847.2"/>
</dbReference>
<evidence type="ECO:0000313" key="2">
    <source>
        <dbReference type="EMBL" id="PNR49314.1"/>
    </source>
</evidence>
<dbReference type="OrthoDB" id="691043at2759"/>
<dbReference type="AlphaFoldDB" id="A0A2K1K6B1"/>
<dbReference type="EnsemblPlants" id="Pp3c8_6040V3.1">
    <property type="protein sequence ID" value="Pp3c8_6040V3.1"/>
    <property type="gene ID" value="Pp3c8_6040"/>
</dbReference>
<dbReference type="KEGG" id="ppp:112286181"/>
<feature type="compositionally biased region" description="Basic and acidic residues" evidence="1">
    <location>
        <begin position="56"/>
        <end position="65"/>
    </location>
</feature>
<evidence type="ECO:0000313" key="4">
    <source>
        <dbReference type="Proteomes" id="UP000006727"/>
    </source>
</evidence>
<feature type="region of interest" description="Disordered" evidence="1">
    <location>
        <begin position="331"/>
        <end position="353"/>
    </location>
</feature>
<reference evidence="3" key="3">
    <citation type="submission" date="2020-12" db="UniProtKB">
        <authorList>
            <consortium name="EnsemblPlants"/>
        </authorList>
    </citation>
    <scope>IDENTIFICATION</scope>
</reference>
<feature type="region of interest" description="Disordered" evidence="1">
    <location>
        <begin position="294"/>
        <end position="318"/>
    </location>
</feature>
<feature type="compositionally biased region" description="Basic and acidic residues" evidence="1">
    <location>
        <begin position="490"/>
        <end position="502"/>
    </location>
</feature>
<dbReference type="EnsemblPlants" id="Pp3c8_6040V3.3">
    <property type="protein sequence ID" value="Pp3c8_6040V3.3"/>
    <property type="gene ID" value="Pp3c8_6040"/>
</dbReference>
<dbReference type="RefSeq" id="XP_024383613.1">
    <property type="nucleotide sequence ID" value="XM_024527845.2"/>
</dbReference>
<name>A0A2K1K6B1_PHYPA</name>
<reference evidence="2 4" key="1">
    <citation type="journal article" date="2008" name="Science">
        <title>The Physcomitrella genome reveals evolutionary insights into the conquest of land by plants.</title>
        <authorList>
            <person name="Rensing S."/>
            <person name="Lang D."/>
            <person name="Zimmer A."/>
            <person name="Terry A."/>
            <person name="Salamov A."/>
            <person name="Shapiro H."/>
            <person name="Nishiyama T."/>
            <person name="Perroud P.-F."/>
            <person name="Lindquist E."/>
            <person name="Kamisugi Y."/>
            <person name="Tanahashi T."/>
            <person name="Sakakibara K."/>
            <person name="Fujita T."/>
            <person name="Oishi K."/>
            <person name="Shin-I T."/>
            <person name="Kuroki Y."/>
            <person name="Toyoda A."/>
            <person name="Suzuki Y."/>
            <person name="Hashimoto A."/>
            <person name="Yamaguchi K."/>
            <person name="Sugano A."/>
            <person name="Kohara Y."/>
            <person name="Fujiyama A."/>
            <person name="Anterola A."/>
            <person name="Aoki S."/>
            <person name="Ashton N."/>
            <person name="Barbazuk W.B."/>
            <person name="Barker E."/>
            <person name="Bennetzen J."/>
            <person name="Bezanilla M."/>
            <person name="Blankenship R."/>
            <person name="Cho S.H."/>
            <person name="Dutcher S."/>
            <person name="Estelle M."/>
            <person name="Fawcett J.A."/>
            <person name="Gundlach H."/>
            <person name="Hanada K."/>
            <person name="Heyl A."/>
            <person name="Hicks K.A."/>
            <person name="Hugh J."/>
            <person name="Lohr M."/>
            <person name="Mayer K."/>
            <person name="Melkozernov A."/>
            <person name="Murata T."/>
            <person name="Nelson D."/>
            <person name="Pils B."/>
            <person name="Prigge M."/>
            <person name="Reiss B."/>
            <person name="Renner T."/>
            <person name="Rombauts S."/>
            <person name="Rushton P."/>
            <person name="Sanderfoot A."/>
            <person name="Schween G."/>
            <person name="Shiu S.-H."/>
            <person name="Stueber K."/>
            <person name="Theodoulou F.L."/>
            <person name="Tu H."/>
            <person name="Van de Peer Y."/>
            <person name="Verrier P.J."/>
            <person name="Waters E."/>
            <person name="Wood A."/>
            <person name="Yang L."/>
            <person name="Cove D."/>
            <person name="Cuming A."/>
            <person name="Hasebe M."/>
            <person name="Lucas S."/>
            <person name="Mishler D.B."/>
            <person name="Reski R."/>
            <person name="Grigoriev I."/>
            <person name="Quatrano R.S."/>
            <person name="Boore J.L."/>
        </authorList>
    </citation>
    <scope>NUCLEOTIDE SEQUENCE [LARGE SCALE GENOMIC DNA]</scope>
    <source>
        <strain evidence="3 4">cv. Gransden 2004</strain>
    </source>
</reference>
<feature type="region of interest" description="Disordered" evidence="1">
    <location>
        <begin position="161"/>
        <end position="181"/>
    </location>
</feature>
<dbReference type="EnsemblPlants" id="Pp3c8_6040V3.7">
    <property type="protein sequence ID" value="Pp3c8_6040V3.7"/>
    <property type="gene ID" value="Pp3c8_6040"/>
</dbReference>
<feature type="compositionally biased region" description="Low complexity" evidence="1">
    <location>
        <begin position="432"/>
        <end position="443"/>
    </location>
</feature>
<keyword evidence="4" id="KW-1185">Reference proteome</keyword>
<feature type="compositionally biased region" description="Polar residues" evidence="1">
    <location>
        <begin position="380"/>
        <end position="394"/>
    </location>
</feature>
<dbReference type="Gramene" id="Pp3c8_6040V3.4">
    <property type="protein sequence ID" value="Pp3c8_6040V3.4"/>
    <property type="gene ID" value="Pp3c8_6040"/>
</dbReference>
<dbReference type="EnsemblPlants" id="Pp3c8_6040V3.5">
    <property type="protein sequence ID" value="Pp3c8_6040V3.5"/>
    <property type="gene ID" value="Pp3c8_6040"/>
</dbReference>
<dbReference type="RefSeq" id="XP_073391696.1">
    <property type="nucleotide sequence ID" value="XM_073535595.1"/>
</dbReference>
<dbReference type="Gramene" id="Pp3c8_6040V3.7">
    <property type="protein sequence ID" value="Pp3c8_6040V3.7"/>
    <property type="gene ID" value="Pp3c8_6040"/>
</dbReference>
<dbReference type="EnsemblPlants" id="Pp3c8_6040V3.8">
    <property type="protein sequence ID" value="Pp3c8_6040V3.8"/>
    <property type="gene ID" value="Pp3c8_6040"/>
</dbReference>
<feature type="compositionally biased region" description="Pro residues" evidence="1">
    <location>
        <begin position="164"/>
        <end position="173"/>
    </location>
</feature>
<dbReference type="Proteomes" id="UP000006727">
    <property type="component" value="Chromosome 8"/>
</dbReference>
<protein>
    <submittedName>
        <fullName evidence="2 3">Uncharacterized protein</fullName>
    </submittedName>
</protein>
<dbReference type="GeneID" id="112286181"/>
<dbReference type="EnsemblPlants" id="Pp3c8_6040V3.4">
    <property type="protein sequence ID" value="Pp3c8_6040V3.4"/>
    <property type="gene ID" value="Pp3c8_6040"/>
</dbReference>
<gene>
    <name evidence="3" type="primary">LOC112286181</name>
    <name evidence="2" type="ORF">PHYPA_011210</name>
</gene>
<feature type="compositionally biased region" description="Basic residues" evidence="1">
    <location>
        <begin position="458"/>
        <end position="468"/>
    </location>
</feature>
<dbReference type="EnsemblPlants" id="Pp3c8_6040V3.6">
    <property type="protein sequence ID" value="Pp3c8_6040V3.6"/>
    <property type="gene ID" value="Pp3c8_6040"/>
</dbReference>
<dbReference type="Gramene" id="Pp3c8_6040V3.5">
    <property type="protein sequence ID" value="Pp3c8_6040V3.5"/>
    <property type="gene ID" value="Pp3c8_6040"/>
</dbReference>
<proteinExistence type="predicted"/>
<dbReference type="EnsemblPlants" id="Pp3c8_6040V3.9">
    <property type="protein sequence ID" value="Pp3c8_6040V3.9"/>
    <property type="gene ID" value="Pp3c8_6040"/>
</dbReference>
<dbReference type="PaxDb" id="3218-PP1S8_33V6.1"/>
<feature type="region of interest" description="Disordered" evidence="1">
    <location>
        <begin position="380"/>
        <end position="510"/>
    </location>
</feature>
<dbReference type="Gramene" id="Pp3c8_6040V3.2">
    <property type="protein sequence ID" value="Pp3c8_6040V3.2"/>
    <property type="gene ID" value="Pp3c8_6040"/>
</dbReference>
<feature type="region of interest" description="Disordered" evidence="1">
    <location>
        <begin position="1"/>
        <end position="72"/>
    </location>
</feature>
<sequence>MLTMSGADPDRGASTPHSEFFDSSDIVGTPGVVPFTWEGEADRRKAPIAHNFEASLSKENKRPEFEQGSTSTWSCEIVEHTDEQNTSDSPVKSHESNPDDHIVKLNLRASLMGVHILDDETELFFSRQVSNASAHNFQSGGAIPFMWEVEPGPPLEMVTRYPSSNPPTPPPGSRPGSSVLYPGQFGYKPTSGMLHYGQSNANTGSRPTSTAHYSGQFNLGPDPQYGGGGTHFSEKLFKKLVGQARTALNASSSVQYDGVSLSKSKRWDESSTESLDHHLGHYSADMRFEDQYSASPTSTLDHHGSESSPNSGSERFYPSRNPILAAYLDTSIPNSRSPSQDTNSSPMSQPCSQLPNFLLSLTAMADDTTDDDDIIFEQPSTTAPLSQPVAQGSEPQKDWPIVQYRGPPSKPSHKHPKSSTVSPKSGRTIERWSSNSSSWNLSLVSKPKSTAPKDSKSGSKRSKSKRHSSGPSNTVTLREIHTVSTYGRSGDAHGRHKWERESPSCSLPSSDELGFEAYDHPGEMAHQMDEEDFPFSPIASSFVFGEHNSSVEFSQRSVRNGIPRAVGPIVREFSSSNFELHELHECMSVASGDSHIYSLESGFSPEQDWISTKSFHYIKSSNVEIVELGASRFNRFFEINHSGRFSIDLQTGPRLERHLSSGFDIEKTPDVLLRIVEEAHSISQKKRDKDKYGCFAHCRCLPVRRKSFLGRCLTSNQTPRIAIANSFESRLKSRSLSSLPAENHEGSFQF</sequence>
<dbReference type="EMBL" id="ABEU02000008">
    <property type="protein sequence ID" value="PNR49314.1"/>
    <property type="molecule type" value="Genomic_DNA"/>
</dbReference>
<evidence type="ECO:0000256" key="1">
    <source>
        <dbReference type="SAM" id="MobiDB-lite"/>
    </source>
</evidence>
<dbReference type="Gramene" id="Pp3c8_6040V3.8">
    <property type="protein sequence ID" value="Pp3c8_6040V3.8"/>
    <property type="gene ID" value="Pp3c8_6040"/>
</dbReference>
<organism evidence="2">
    <name type="scientific">Physcomitrium patens</name>
    <name type="common">Spreading-leaved earth moss</name>
    <name type="synonym">Physcomitrella patens</name>
    <dbReference type="NCBI Taxonomy" id="3218"/>
    <lineage>
        <taxon>Eukaryota</taxon>
        <taxon>Viridiplantae</taxon>
        <taxon>Streptophyta</taxon>
        <taxon>Embryophyta</taxon>
        <taxon>Bryophyta</taxon>
        <taxon>Bryophytina</taxon>
        <taxon>Bryopsida</taxon>
        <taxon>Funariidae</taxon>
        <taxon>Funariales</taxon>
        <taxon>Funariaceae</taxon>
        <taxon>Physcomitrium</taxon>
    </lineage>
</organism>
<dbReference type="RefSeq" id="XP_024383612.1">
    <property type="nucleotide sequence ID" value="XM_024527844.2"/>
</dbReference>
<dbReference type="Gramene" id="Pp3c8_6040V3.6">
    <property type="protein sequence ID" value="Pp3c8_6040V3.6"/>
    <property type="gene ID" value="Pp3c8_6040"/>
</dbReference>
<reference evidence="2 4" key="2">
    <citation type="journal article" date="2018" name="Plant J.">
        <title>The Physcomitrella patens chromosome-scale assembly reveals moss genome structure and evolution.</title>
        <authorList>
            <person name="Lang D."/>
            <person name="Ullrich K.K."/>
            <person name="Murat F."/>
            <person name="Fuchs J."/>
            <person name="Jenkins J."/>
            <person name="Haas F.B."/>
            <person name="Piednoel M."/>
            <person name="Gundlach H."/>
            <person name="Van Bel M."/>
            <person name="Meyberg R."/>
            <person name="Vives C."/>
            <person name="Morata J."/>
            <person name="Symeonidi A."/>
            <person name="Hiss M."/>
            <person name="Muchero W."/>
            <person name="Kamisugi Y."/>
            <person name="Saleh O."/>
            <person name="Blanc G."/>
            <person name="Decker E.L."/>
            <person name="van Gessel N."/>
            <person name="Grimwood J."/>
            <person name="Hayes R.D."/>
            <person name="Graham S.W."/>
            <person name="Gunter L.E."/>
            <person name="McDaniel S.F."/>
            <person name="Hoernstein S.N.W."/>
            <person name="Larsson A."/>
            <person name="Li F.W."/>
            <person name="Perroud P.F."/>
            <person name="Phillips J."/>
            <person name="Ranjan P."/>
            <person name="Rokshar D.S."/>
            <person name="Rothfels C.J."/>
            <person name="Schneider L."/>
            <person name="Shu S."/>
            <person name="Stevenson D.W."/>
            <person name="Thummler F."/>
            <person name="Tillich M."/>
            <person name="Villarreal Aguilar J.C."/>
            <person name="Widiez T."/>
            <person name="Wong G.K."/>
            <person name="Wymore A."/>
            <person name="Zhang Y."/>
            <person name="Zimmer A.D."/>
            <person name="Quatrano R.S."/>
            <person name="Mayer K.F.X."/>
            <person name="Goodstein D."/>
            <person name="Casacuberta J.M."/>
            <person name="Vandepoele K."/>
            <person name="Reski R."/>
            <person name="Cuming A.C."/>
            <person name="Tuskan G.A."/>
            <person name="Maumus F."/>
            <person name="Salse J."/>
            <person name="Schmutz J."/>
            <person name="Rensing S.A."/>
        </authorList>
    </citation>
    <scope>NUCLEOTIDE SEQUENCE [LARGE SCALE GENOMIC DNA]</scope>
    <source>
        <strain evidence="3 4">cv. Gransden 2004</strain>
    </source>
</reference>
<dbReference type="Gramene" id="Pp3c8_6040V3.3">
    <property type="protein sequence ID" value="Pp3c8_6040V3.3"/>
    <property type="gene ID" value="Pp3c8_6040"/>
</dbReference>
<evidence type="ECO:0000313" key="3">
    <source>
        <dbReference type="EnsemblPlants" id="Pp3c8_6040V3.1"/>
    </source>
</evidence>
<dbReference type="EnsemblPlants" id="Pp3c8_6040V3.2">
    <property type="protein sequence ID" value="Pp3c8_6040V3.2"/>
    <property type="gene ID" value="Pp3c8_6040"/>
</dbReference>
<dbReference type="Gramene" id="Pp3c8_6040V3.9">
    <property type="protein sequence ID" value="Pp3c8_6040V3.9"/>
    <property type="gene ID" value="Pp3c8_6040"/>
</dbReference>